<protein>
    <submittedName>
        <fullName evidence="2">Retrovirus-related Pol polyprotein from transposon TNT 1-94</fullName>
    </submittedName>
</protein>
<proteinExistence type="predicted"/>
<comment type="caution">
    <text evidence="2">The sequence shown here is derived from an EMBL/GenBank/DDBJ whole genome shotgun (WGS) entry which is preliminary data.</text>
</comment>
<feature type="domain" description="Reverse transcriptase Ty1/copia-type" evidence="1">
    <location>
        <begin position="2"/>
        <end position="90"/>
    </location>
</feature>
<name>A0A438F4W3_VITVI</name>
<evidence type="ECO:0000313" key="3">
    <source>
        <dbReference type="Proteomes" id="UP000288805"/>
    </source>
</evidence>
<dbReference type="Proteomes" id="UP000288805">
    <property type="component" value="Unassembled WGS sequence"/>
</dbReference>
<evidence type="ECO:0000313" key="2">
    <source>
        <dbReference type="EMBL" id="RVW55044.1"/>
    </source>
</evidence>
<gene>
    <name evidence="2" type="primary">POLX_1123</name>
    <name evidence="2" type="ORF">CK203_066887</name>
</gene>
<sequence length="286" mass="32683">MSSIQVMLGLTANMNLEIEQLDVKTAFLHGDLEEKIYMEQPERFTIKGKEHLVCRLKKSLYGLKQALRQWYKKFDSFMVEHGFSRSALTIVPYASTWISLIYAMVCTRLDIAHAAGVVSRFLSNPSKENRVVVKWILRKSYLEVTYQRLARGKLVHFHGWKSLALPSVGLAKTTELCILALGTFPGNLSSKELEKELLSENMLPRASFGRLPEPFRRRKVVPAKFRRHPRGLRNYFARPSYLHQAAKLASILKFLASLSRHACIIWTSESAPKVAATTVIKNRLHD</sequence>
<dbReference type="EMBL" id="QGNW01001119">
    <property type="protein sequence ID" value="RVW55044.1"/>
    <property type="molecule type" value="Genomic_DNA"/>
</dbReference>
<reference evidence="2 3" key="1">
    <citation type="journal article" date="2018" name="PLoS Genet.">
        <title>Population sequencing reveals clonal diversity and ancestral inbreeding in the grapevine cultivar Chardonnay.</title>
        <authorList>
            <person name="Roach M.J."/>
            <person name="Johnson D.L."/>
            <person name="Bohlmann J."/>
            <person name="van Vuuren H.J."/>
            <person name="Jones S.J."/>
            <person name="Pretorius I.S."/>
            <person name="Schmidt S.A."/>
            <person name="Borneman A.R."/>
        </authorList>
    </citation>
    <scope>NUCLEOTIDE SEQUENCE [LARGE SCALE GENOMIC DNA]</scope>
    <source>
        <strain evidence="3">cv. Chardonnay</strain>
        <tissue evidence="2">Leaf</tissue>
    </source>
</reference>
<dbReference type="Pfam" id="PF07727">
    <property type="entry name" value="RVT_2"/>
    <property type="match status" value="1"/>
</dbReference>
<dbReference type="AlphaFoldDB" id="A0A438F4W3"/>
<evidence type="ECO:0000259" key="1">
    <source>
        <dbReference type="Pfam" id="PF07727"/>
    </source>
</evidence>
<organism evidence="2 3">
    <name type="scientific">Vitis vinifera</name>
    <name type="common">Grape</name>
    <dbReference type="NCBI Taxonomy" id="29760"/>
    <lineage>
        <taxon>Eukaryota</taxon>
        <taxon>Viridiplantae</taxon>
        <taxon>Streptophyta</taxon>
        <taxon>Embryophyta</taxon>
        <taxon>Tracheophyta</taxon>
        <taxon>Spermatophyta</taxon>
        <taxon>Magnoliopsida</taxon>
        <taxon>eudicotyledons</taxon>
        <taxon>Gunneridae</taxon>
        <taxon>Pentapetalae</taxon>
        <taxon>rosids</taxon>
        <taxon>Vitales</taxon>
        <taxon>Vitaceae</taxon>
        <taxon>Viteae</taxon>
        <taxon>Vitis</taxon>
    </lineage>
</organism>
<dbReference type="InterPro" id="IPR013103">
    <property type="entry name" value="RVT_2"/>
</dbReference>
<accession>A0A438F4W3</accession>